<dbReference type="GO" id="GO:0016757">
    <property type="term" value="F:glycosyltransferase activity"/>
    <property type="evidence" value="ECO:0007669"/>
    <property type="project" value="UniProtKB-KW"/>
</dbReference>
<dbReference type="InterPro" id="IPR022537">
    <property type="entry name" value="TRSP_dom"/>
</dbReference>
<dbReference type="InterPro" id="IPR041688">
    <property type="entry name" value="PRTase_2"/>
</dbReference>
<dbReference type="RefSeq" id="WP_405148962.1">
    <property type="nucleotide sequence ID" value="NZ_CP109527.1"/>
</dbReference>
<organism evidence="5 6">
    <name type="scientific">Nocardia salmonicida</name>
    <dbReference type="NCBI Taxonomy" id="53431"/>
    <lineage>
        <taxon>Bacteria</taxon>
        <taxon>Bacillati</taxon>
        <taxon>Actinomycetota</taxon>
        <taxon>Actinomycetes</taxon>
        <taxon>Mycobacteriales</taxon>
        <taxon>Nocardiaceae</taxon>
        <taxon>Nocardia</taxon>
    </lineage>
</organism>
<accession>A0ABZ1NAA3</accession>
<keyword evidence="6" id="KW-1185">Reference proteome</keyword>
<keyword evidence="5" id="KW-0328">Glycosyltransferase</keyword>
<dbReference type="Gene3D" id="3.40.50.2020">
    <property type="match status" value="1"/>
</dbReference>
<dbReference type="CDD" id="cd06223">
    <property type="entry name" value="PRTases_typeI"/>
    <property type="match status" value="1"/>
</dbReference>
<dbReference type="Pfam" id="PF11202">
    <property type="entry name" value="StiP"/>
    <property type="match status" value="1"/>
</dbReference>
<feature type="domain" description="TRSP" evidence="2">
    <location>
        <begin position="292"/>
        <end position="430"/>
    </location>
</feature>
<feature type="domain" description="Cysteine protease StiP N-terminal" evidence="1">
    <location>
        <begin position="478"/>
        <end position="730"/>
    </location>
</feature>
<evidence type="ECO:0000259" key="4">
    <source>
        <dbReference type="Pfam" id="PF15609"/>
    </source>
</evidence>
<keyword evidence="5" id="KW-0808">Transferase</keyword>
<protein>
    <submittedName>
        <fullName evidence="5">Phosphoribosyltransferase</fullName>
    </submittedName>
</protein>
<gene>
    <name evidence="5" type="ORF">OG308_03095</name>
</gene>
<proteinExistence type="predicted"/>
<dbReference type="InterPro" id="IPR011215">
    <property type="entry name" value="StiP_N"/>
</dbReference>
<evidence type="ECO:0000313" key="5">
    <source>
        <dbReference type="EMBL" id="WTY36892.1"/>
    </source>
</evidence>
<dbReference type="Pfam" id="PF12500">
    <property type="entry name" value="TRSP"/>
    <property type="match status" value="1"/>
</dbReference>
<evidence type="ECO:0000259" key="1">
    <source>
        <dbReference type="Pfam" id="PF11202"/>
    </source>
</evidence>
<dbReference type="Pfam" id="PF15609">
    <property type="entry name" value="PRTase_2"/>
    <property type="match status" value="1"/>
</dbReference>
<reference evidence="5 6" key="1">
    <citation type="submission" date="2022-10" db="EMBL/GenBank/DDBJ databases">
        <title>The complete genomes of actinobacterial strains from the NBC collection.</title>
        <authorList>
            <person name="Joergensen T.S."/>
            <person name="Alvarez Arevalo M."/>
            <person name="Sterndorff E.B."/>
            <person name="Faurdal D."/>
            <person name="Vuksanovic O."/>
            <person name="Mourched A.-S."/>
            <person name="Charusanti P."/>
            <person name="Shaw S."/>
            <person name="Blin K."/>
            <person name="Weber T."/>
        </authorList>
    </citation>
    <scope>NUCLEOTIDE SEQUENCE [LARGE SCALE GENOMIC DNA]</scope>
    <source>
        <strain evidence="5 6">NBC_01413</strain>
    </source>
</reference>
<dbReference type="Pfam" id="PF15608">
    <property type="entry name" value="PELOTA_1"/>
    <property type="match status" value="1"/>
</dbReference>
<evidence type="ECO:0000259" key="2">
    <source>
        <dbReference type="Pfam" id="PF12500"/>
    </source>
</evidence>
<dbReference type="InterPro" id="IPR000836">
    <property type="entry name" value="PRTase_dom"/>
</dbReference>
<evidence type="ECO:0000259" key="3">
    <source>
        <dbReference type="Pfam" id="PF15608"/>
    </source>
</evidence>
<name>A0ABZ1NAA3_9NOCA</name>
<dbReference type="EMBL" id="CP109527">
    <property type="protein sequence ID" value="WTY36892.1"/>
    <property type="molecule type" value="Genomic_DNA"/>
</dbReference>
<dbReference type="Proteomes" id="UP001621418">
    <property type="component" value="Chromosome"/>
</dbReference>
<evidence type="ECO:0000313" key="6">
    <source>
        <dbReference type="Proteomes" id="UP001621418"/>
    </source>
</evidence>
<feature type="domain" description="PELOTA RNA-binding" evidence="3">
    <location>
        <begin position="757"/>
        <end position="837"/>
    </location>
</feature>
<dbReference type="InterPro" id="IPR029057">
    <property type="entry name" value="PRTase-like"/>
</dbReference>
<sequence>MSAFETPWATVNLGIELHHGESFAARSAEDGLPGGTSAEGVPADGGFVALSADSVLTGALSIGALVQPGLRRNPRRAHLLVSTVLGKHLPTDPRVVIGAGNRLGDLVREVLGDREAVVLGFAETATGLGHCVAARIDAGCYLHSTRRHESRATTLTGFEEGHSHATSHLLQPAPAAIFANDLPLVLVDDEISTGDTAIDAVRALHAFAPRSHYVLASLVDMRTPADRVKFEAAAAQLGARIDTVCLASGRTELPSGLIDTVTALPDPQLNPVAAQTGSYGRIELTWPADVPEGGRHGILRSDAAAFDIALKSIADEVNTRLDAEFVGRPVIVIGHEELMYLPLRLAAELADAGTPTRFQTTTRSPAYVLDEPGYPLRRGFRFTAPEPDPTAQRYLYNAQWPDADPVLLVVIDPPADTPELVAPGGLVDALTASGADVLVAVLPGADPRALHAGRTAEPVAVSVSHNALPVALHGPEFGSYAPEDVSWLLKDLSDADLEADVTEREQRIQAGVAHYAESLPVEFQPDAEYRELFDRVLADSAERLALAVATVAELVVAERGENIVVVSLARAGTPVGVLMRRWLVSGIGREPLTVPHYAVSIVRDRGIDAVALDYLARHHDPSSIVFVDGWTGKGAITHELTAALDAYHAAGGARFDDELVVLADPANCVRTYGTRDDFLIASACLNSTVSGLVSRTVLNSTLIGPGEFHGAKFYRDLIDADVSNQLIDTVTAAFDAISDKVPAAVAAIRDSDRTPDWSGWASVEKVRTEYGISTVNYVKPGVGETTRVLLRRVPWRVLVREADAPEHAHIRLLAAARNVPVEVVPDLAYSCMGLIKELPR</sequence>
<feature type="domain" description="Orotate phosphoribosyltransferase-like" evidence="4">
    <location>
        <begin position="65"/>
        <end position="249"/>
    </location>
</feature>
<dbReference type="InterPro" id="IPR028157">
    <property type="entry name" value="PELOTA_dom"/>
</dbReference>
<dbReference type="SUPFAM" id="SSF53271">
    <property type="entry name" value="PRTase-like"/>
    <property type="match status" value="1"/>
</dbReference>